<feature type="transmembrane region" description="Helical" evidence="1">
    <location>
        <begin position="53"/>
        <end position="71"/>
    </location>
</feature>
<name>A0ABC8TXB5_9AQUA</name>
<protein>
    <submittedName>
        <fullName evidence="2">Uncharacterized protein</fullName>
    </submittedName>
</protein>
<evidence type="ECO:0000313" key="2">
    <source>
        <dbReference type="EMBL" id="CAK9173845.1"/>
    </source>
</evidence>
<dbReference type="AlphaFoldDB" id="A0ABC8TXB5"/>
<keyword evidence="1" id="KW-0812">Transmembrane</keyword>
<dbReference type="Proteomes" id="UP001642360">
    <property type="component" value="Unassembled WGS sequence"/>
</dbReference>
<comment type="caution">
    <text evidence="2">The sequence shown here is derived from an EMBL/GenBank/DDBJ whole genome shotgun (WGS) entry which is preliminary data.</text>
</comment>
<keyword evidence="3" id="KW-1185">Reference proteome</keyword>
<organism evidence="2 3">
    <name type="scientific">Ilex paraguariensis</name>
    <name type="common">yerba mate</name>
    <dbReference type="NCBI Taxonomy" id="185542"/>
    <lineage>
        <taxon>Eukaryota</taxon>
        <taxon>Viridiplantae</taxon>
        <taxon>Streptophyta</taxon>
        <taxon>Embryophyta</taxon>
        <taxon>Tracheophyta</taxon>
        <taxon>Spermatophyta</taxon>
        <taxon>Magnoliopsida</taxon>
        <taxon>eudicotyledons</taxon>
        <taxon>Gunneridae</taxon>
        <taxon>Pentapetalae</taxon>
        <taxon>asterids</taxon>
        <taxon>campanulids</taxon>
        <taxon>Aquifoliales</taxon>
        <taxon>Aquifoliaceae</taxon>
        <taxon>Ilex</taxon>
    </lineage>
</organism>
<sequence length="74" mass="8256">MQGSVGLLICEVAWSEFPDYIGYLLCPSGRHLVQRPAHTQWDLIVYAAAGHRFATFLMGLPCMVCSVGFLMSEY</sequence>
<gene>
    <name evidence="2" type="ORF">ILEXP_LOCUS43578</name>
</gene>
<evidence type="ECO:0000313" key="3">
    <source>
        <dbReference type="Proteomes" id="UP001642360"/>
    </source>
</evidence>
<evidence type="ECO:0000256" key="1">
    <source>
        <dbReference type="SAM" id="Phobius"/>
    </source>
</evidence>
<accession>A0ABC8TXB5</accession>
<keyword evidence="1" id="KW-1133">Transmembrane helix</keyword>
<proteinExistence type="predicted"/>
<keyword evidence="1" id="KW-0472">Membrane</keyword>
<reference evidence="2 3" key="1">
    <citation type="submission" date="2024-02" db="EMBL/GenBank/DDBJ databases">
        <authorList>
            <person name="Vignale AGUSTIN F."/>
            <person name="Sosa J E."/>
            <person name="Modenutti C."/>
        </authorList>
    </citation>
    <scope>NUCLEOTIDE SEQUENCE [LARGE SCALE GENOMIC DNA]</scope>
</reference>
<dbReference type="EMBL" id="CAUOFW020006225">
    <property type="protein sequence ID" value="CAK9173845.1"/>
    <property type="molecule type" value="Genomic_DNA"/>
</dbReference>